<sequence>MVQLEEITDALRGGNRFEAIELNTNFVRAVQSFTRWPVDAWAGVLNEKGRLRTLYWVKGNALGQLVAEGDNELTATANVWSISNVEHVRVAANVADDDFVEGRPRCAPSPLRSAPARASA</sequence>
<dbReference type="RefSeq" id="WP_264010388.1">
    <property type="nucleotide sequence ID" value="NZ_JACKVH010000015.1"/>
</dbReference>
<organism evidence="1 2">
    <name type="scientific">Mycobacterium alsense</name>
    <dbReference type="NCBI Taxonomy" id="324058"/>
    <lineage>
        <taxon>Bacteria</taxon>
        <taxon>Bacillati</taxon>
        <taxon>Actinomycetota</taxon>
        <taxon>Actinomycetes</taxon>
        <taxon>Mycobacteriales</taxon>
        <taxon>Mycobacteriaceae</taxon>
        <taxon>Mycobacterium</taxon>
    </lineage>
</organism>
<name>A0AA41XQE6_9MYCO</name>
<reference evidence="1" key="1">
    <citation type="submission" date="2020-07" db="EMBL/GenBank/DDBJ databases">
        <authorList>
            <person name="Pettersson B.M.F."/>
            <person name="Behra P.R.K."/>
            <person name="Ramesh M."/>
            <person name="Das S."/>
            <person name="Dasgupta S."/>
            <person name="Kirsebom L.A."/>
        </authorList>
    </citation>
    <scope>NUCLEOTIDE SEQUENCE</scope>
    <source>
        <strain evidence="1">CCUG 55640</strain>
    </source>
</reference>
<dbReference type="AlphaFoldDB" id="A0AA41XQE6"/>
<dbReference type="EMBL" id="JACKVH010000015">
    <property type="protein sequence ID" value="MCV7380256.1"/>
    <property type="molecule type" value="Genomic_DNA"/>
</dbReference>
<evidence type="ECO:0000313" key="1">
    <source>
        <dbReference type="EMBL" id="MCV7380256.1"/>
    </source>
</evidence>
<reference evidence="1" key="2">
    <citation type="journal article" date="2022" name="BMC Genomics">
        <title>Comparative genome analysis of mycobacteria focusing on tRNA and non-coding RNA.</title>
        <authorList>
            <person name="Behra P.R.K."/>
            <person name="Pettersson B.M.F."/>
            <person name="Ramesh M."/>
            <person name="Das S."/>
            <person name="Dasgupta S."/>
            <person name="Kirsebom L.A."/>
        </authorList>
    </citation>
    <scope>NUCLEOTIDE SEQUENCE</scope>
    <source>
        <strain evidence="1">CCUG 55640</strain>
    </source>
</reference>
<gene>
    <name evidence="1" type="ORF">H7K38_16555</name>
</gene>
<accession>A0AA41XQE6</accession>
<evidence type="ECO:0000313" key="2">
    <source>
        <dbReference type="Proteomes" id="UP001141650"/>
    </source>
</evidence>
<dbReference type="Proteomes" id="UP001141650">
    <property type="component" value="Unassembled WGS sequence"/>
</dbReference>
<proteinExistence type="predicted"/>
<protein>
    <submittedName>
        <fullName evidence="1">Uncharacterized protein</fullName>
    </submittedName>
</protein>
<comment type="caution">
    <text evidence="1">The sequence shown here is derived from an EMBL/GenBank/DDBJ whole genome shotgun (WGS) entry which is preliminary data.</text>
</comment>